<accession>A0A1I4HAH5</accession>
<dbReference type="OrthoDB" id="7996606at2"/>
<reference evidence="3" key="1">
    <citation type="submission" date="2016-10" db="EMBL/GenBank/DDBJ databases">
        <authorList>
            <person name="Varghese N."/>
            <person name="Submissions S."/>
        </authorList>
    </citation>
    <scope>NUCLEOTIDE SEQUENCE [LARGE SCALE GENOMIC DNA]</scope>
    <source>
        <strain evidence="3">BL36</strain>
    </source>
</reference>
<dbReference type="RefSeq" id="WP_092038029.1">
    <property type="nucleotide sequence ID" value="NZ_FOTK01000004.1"/>
</dbReference>
<evidence type="ECO:0000313" key="2">
    <source>
        <dbReference type="EMBL" id="SFL38683.1"/>
    </source>
</evidence>
<dbReference type="Proteomes" id="UP000199048">
    <property type="component" value="Unassembled WGS sequence"/>
</dbReference>
<gene>
    <name evidence="2" type="ORF">SAMN05192568_100498</name>
</gene>
<dbReference type="STRING" id="582667.SAMN05192568_100498"/>
<feature type="signal peptide" evidence="1">
    <location>
        <begin position="1"/>
        <end position="26"/>
    </location>
</feature>
<keyword evidence="3" id="KW-1185">Reference proteome</keyword>
<feature type="chain" id="PRO_5011515806" evidence="1">
    <location>
        <begin position="27"/>
        <end position="118"/>
    </location>
</feature>
<protein>
    <submittedName>
        <fullName evidence="2">Uncharacterized protein</fullName>
    </submittedName>
</protein>
<proteinExistence type="predicted"/>
<evidence type="ECO:0000256" key="1">
    <source>
        <dbReference type="SAM" id="SignalP"/>
    </source>
</evidence>
<sequence>MRSCSLLPITLVLAVIAAPAFGQAPAEPPANALKAAKLAGLAGFVNVHCQTLRTDGDRFKSVVQAMGVDPADLERDTLLLQARSYLAVYEKDVPASCTRAEELFGRTGKVVPGVFVPR</sequence>
<evidence type="ECO:0000313" key="3">
    <source>
        <dbReference type="Proteomes" id="UP000199048"/>
    </source>
</evidence>
<organism evidence="2 3">
    <name type="scientific">Methylobacterium pseudosasicola</name>
    <dbReference type="NCBI Taxonomy" id="582667"/>
    <lineage>
        <taxon>Bacteria</taxon>
        <taxon>Pseudomonadati</taxon>
        <taxon>Pseudomonadota</taxon>
        <taxon>Alphaproteobacteria</taxon>
        <taxon>Hyphomicrobiales</taxon>
        <taxon>Methylobacteriaceae</taxon>
        <taxon>Methylobacterium</taxon>
    </lineage>
</organism>
<dbReference type="EMBL" id="FOTK01000004">
    <property type="protein sequence ID" value="SFL38683.1"/>
    <property type="molecule type" value="Genomic_DNA"/>
</dbReference>
<keyword evidence="1" id="KW-0732">Signal</keyword>
<dbReference type="AlphaFoldDB" id="A0A1I4HAH5"/>
<name>A0A1I4HAH5_9HYPH</name>